<feature type="domain" description="PhnB-like" evidence="1">
    <location>
        <begin position="4"/>
        <end position="111"/>
    </location>
</feature>
<dbReference type="Proteomes" id="UP001191082">
    <property type="component" value="Unassembled WGS sequence"/>
</dbReference>
<dbReference type="EMBL" id="VCPC01000004">
    <property type="protein sequence ID" value="TMV10879.1"/>
    <property type="molecule type" value="Genomic_DNA"/>
</dbReference>
<evidence type="ECO:0000313" key="3">
    <source>
        <dbReference type="Proteomes" id="UP001191082"/>
    </source>
</evidence>
<keyword evidence="3" id="KW-1185">Reference proteome</keyword>
<dbReference type="InterPro" id="IPR029068">
    <property type="entry name" value="Glyas_Bleomycin-R_OHBP_Dase"/>
</dbReference>
<dbReference type="PANTHER" id="PTHR33990">
    <property type="entry name" value="PROTEIN YJDN-RELATED"/>
    <property type="match status" value="1"/>
</dbReference>
<dbReference type="Pfam" id="PF06983">
    <property type="entry name" value="3-dmu-9_3-mt"/>
    <property type="match status" value="1"/>
</dbReference>
<dbReference type="PIRSF" id="PIRSF021700">
    <property type="entry name" value="3_dmu_93_MTrfase"/>
    <property type="match status" value="1"/>
</dbReference>
<dbReference type="SUPFAM" id="SSF54593">
    <property type="entry name" value="Glyoxalase/Bleomycin resistance protein/Dihydroxybiphenyl dioxygenase"/>
    <property type="match status" value="1"/>
</dbReference>
<dbReference type="InterPro" id="IPR028973">
    <property type="entry name" value="PhnB-like"/>
</dbReference>
<comment type="caution">
    <text evidence="2">The sequence shown here is derived from an EMBL/GenBank/DDBJ whole genome shotgun (WGS) entry which is preliminary data.</text>
</comment>
<evidence type="ECO:0000259" key="1">
    <source>
        <dbReference type="Pfam" id="PF06983"/>
    </source>
</evidence>
<dbReference type="CDD" id="cd06588">
    <property type="entry name" value="PhnB_like"/>
    <property type="match status" value="1"/>
</dbReference>
<proteinExistence type="predicted"/>
<reference evidence="2 3" key="1">
    <citation type="submission" date="2019-05" db="EMBL/GenBank/DDBJ databases">
        <title>Marivita sp. nov. isolated from sea sediment.</title>
        <authorList>
            <person name="Kim W."/>
        </authorList>
    </citation>
    <scope>NUCLEOTIDE SEQUENCE [LARGE SCALE GENOMIC DNA]</scope>
    <source>
        <strain evidence="2 3">CAU 1492</strain>
    </source>
</reference>
<name>A0ABY2X5Z9_9RHOB</name>
<evidence type="ECO:0000313" key="2">
    <source>
        <dbReference type="EMBL" id="TMV10879.1"/>
    </source>
</evidence>
<dbReference type="Gene3D" id="3.10.180.10">
    <property type="entry name" value="2,3-Dihydroxybiphenyl 1,2-Dioxygenase, domain 1"/>
    <property type="match status" value="1"/>
</dbReference>
<dbReference type="RefSeq" id="WP_138865451.1">
    <property type="nucleotide sequence ID" value="NZ_VCPC01000004.1"/>
</dbReference>
<gene>
    <name evidence="2" type="ORF">FGK64_19180</name>
</gene>
<protein>
    <submittedName>
        <fullName evidence="2">VOC family protein</fullName>
    </submittedName>
</protein>
<organism evidence="2 3">
    <name type="scientific">Arenibacterium halophilum</name>
    <dbReference type="NCBI Taxonomy" id="2583821"/>
    <lineage>
        <taxon>Bacteria</taxon>
        <taxon>Pseudomonadati</taxon>
        <taxon>Pseudomonadota</taxon>
        <taxon>Alphaproteobacteria</taxon>
        <taxon>Rhodobacterales</taxon>
        <taxon>Paracoccaceae</taxon>
        <taxon>Arenibacterium</taxon>
    </lineage>
</organism>
<sequence>MTRVGTCLWYESEGLEAATFYTSLLPNSEITRIDRADPDKPPILVQFTLMGTPYAALSPGEAATHSHAASITVEVDTQEEIDRLWQAMLDNGGEEVECGWIKDRWGISWQIFPAKLPEMMFHGDRDGGQRAYQAMLGMKKLDLAALEVAYDGKEIAQ</sequence>
<dbReference type="PANTHER" id="PTHR33990:SF2">
    <property type="entry name" value="PHNB-LIKE DOMAIN-CONTAINING PROTEIN"/>
    <property type="match status" value="1"/>
</dbReference>
<dbReference type="InterPro" id="IPR009725">
    <property type="entry name" value="3_dmu_93_MTrfase"/>
</dbReference>
<accession>A0ABY2X5Z9</accession>